<accession>A0A6A5WNF4</accession>
<feature type="region of interest" description="Disordered" evidence="1">
    <location>
        <begin position="545"/>
        <end position="589"/>
    </location>
</feature>
<feature type="compositionally biased region" description="Basic residues" evidence="1">
    <location>
        <begin position="580"/>
        <end position="589"/>
    </location>
</feature>
<gene>
    <name evidence="3" type="ORF">P154DRAFT_561925</name>
</gene>
<sequence length="589" mass="65873">MDPVSIASAAVSITATSLKVAYAIYTFIEDVRTVDSNLKGLHDEVLGLSRVSDAIHKVWIKNSVVIERREKEDGQLWVVVQASLGDCDNTVKQMSVAIAGAHKGGKMDRFLSKTVAKAVRLNLKEKDIDMFRKQIHSHNNAMQSGLATIQICLQLHNNSEQASIVRSLDELRQHVIGVRRAIEPGGVYDTFKPLPEADVKIAHNFKQFVQEAESFRSSSSTLIEGPRSTVWGGSVAGDPLSRDQIRNIQDWIPPIQEEATPEEPDRTHTISPSTTSARFNLHSQNSNSSNSPFKHSRKLALVNRFYDLGDQNLIGGDATKAEGFLRKYLQYTDGSSLAQKGHAVLRLAYVCVLLLKPEDAIQMMSYGPDQLDTRDEAAVQQELPFRKDILAMAYWRKEQLPDAIMHAEASYELKSRGDGVSMGSLSWTLWFLSQLFADAREVEEAEAYRSFLPKGYTFPSDADQHIRDYQIFLIEATMEARFVQNNSPGLSKEQHGSPPVIRTTGDAEDSFHDRLRSPLDPVESSYQNTGDVDDAFDDRFSSALDWSKPMEQQHSKEPSSQVANKIEGNGILSTQDGKLREHHRSNFPQ</sequence>
<evidence type="ECO:0000256" key="1">
    <source>
        <dbReference type="SAM" id="MobiDB-lite"/>
    </source>
</evidence>
<evidence type="ECO:0000313" key="4">
    <source>
        <dbReference type="Proteomes" id="UP000799779"/>
    </source>
</evidence>
<dbReference type="Proteomes" id="UP000799779">
    <property type="component" value="Unassembled WGS sequence"/>
</dbReference>
<keyword evidence="4" id="KW-1185">Reference proteome</keyword>
<dbReference type="AlphaFoldDB" id="A0A6A5WNF4"/>
<dbReference type="EMBL" id="ML977577">
    <property type="protein sequence ID" value="KAF2002424.1"/>
    <property type="molecule type" value="Genomic_DNA"/>
</dbReference>
<dbReference type="Pfam" id="PF17111">
    <property type="entry name" value="PigL_N"/>
    <property type="match status" value="1"/>
</dbReference>
<dbReference type="OrthoDB" id="195446at2759"/>
<evidence type="ECO:0000313" key="3">
    <source>
        <dbReference type="EMBL" id="KAF2002424.1"/>
    </source>
</evidence>
<dbReference type="InterPro" id="IPR031348">
    <property type="entry name" value="PigL_N"/>
</dbReference>
<proteinExistence type="predicted"/>
<protein>
    <recommendedName>
        <fullName evidence="2">Azaphilone pigments biosynthesis cluster protein L N-terminal domain-containing protein</fullName>
    </recommendedName>
</protein>
<feature type="domain" description="Azaphilone pigments biosynthesis cluster protein L N-terminal" evidence="2">
    <location>
        <begin position="1"/>
        <end position="152"/>
    </location>
</feature>
<name>A0A6A5WNF4_9PLEO</name>
<organism evidence="3 4">
    <name type="scientific">Amniculicola lignicola CBS 123094</name>
    <dbReference type="NCBI Taxonomy" id="1392246"/>
    <lineage>
        <taxon>Eukaryota</taxon>
        <taxon>Fungi</taxon>
        <taxon>Dikarya</taxon>
        <taxon>Ascomycota</taxon>
        <taxon>Pezizomycotina</taxon>
        <taxon>Dothideomycetes</taxon>
        <taxon>Pleosporomycetidae</taxon>
        <taxon>Pleosporales</taxon>
        <taxon>Amniculicolaceae</taxon>
        <taxon>Amniculicola</taxon>
    </lineage>
</organism>
<reference evidence="3" key="1">
    <citation type="journal article" date="2020" name="Stud. Mycol.">
        <title>101 Dothideomycetes genomes: a test case for predicting lifestyles and emergence of pathogens.</title>
        <authorList>
            <person name="Haridas S."/>
            <person name="Albert R."/>
            <person name="Binder M."/>
            <person name="Bloem J."/>
            <person name="Labutti K."/>
            <person name="Salamov A."/>
            <person name="Andreopoulos B."/>
            <person name="Baker S."/>
            <person name="Barry K."/>
            <person name="Bills G."/>
            <person name="Bluhm B."/>
            <person name="Cannon C."/>
            <person name="Castanera R."/>
            <person name="Culley D."/>
            <person name="Daum C."/>
            <person name="Ezra D."/>
            <person name="Gonzalez J."/>
            <person name="Henrissat B."/>
            <person name="Kuo A."/>
            <person name="Liang C."/>
            <person name="Lipzen A."/>
            <person name="Lutzoni F."/>
            <person name="Magnuson J."/>
            <person name="Mondo S."/>
            <person name="Nolan M."/>
            <person name="Ohm R."/>
            <person name="Pangilinan J."/>
            <person name="Park H.-J."/>
            <person name="Ramirez L."/>
            <person name="Alfaro M."/>
            <person name="Sun H."/>
            <person name="Tritt A."/>
            <person name="Yoshinaga Y."/>
            <person name="Zwiers L.-H."/>
            <person name="Turgeon B."/>
            <person name="Goodwin S."/>
            <person name="Spatafora J."/>
            <person name="Crous P."/>
            <person name="Grigoriev I."/>
        </authorList>
    </citation>
    <scope>NUCLEOTIDE SEQUENCE</scope>
    <source>
        <strain evidence="3">CBS 123094</strain>
    </source>
</reference>
<feature type="compositionally biased region" description="Polar residues" evidence="1">
    <location>
        <begin position="269"/>
        <end position="282"/>
    </location>
</feature>
<evidence type="ECO:0000259" key="2">
    <source>
        <dbReference type="Pfam" id="PF17111"/>
    </source>
</evidence>
<feature type="region of interest" description="Disordered" evidence="1">
    <location>
        <begin position="256"/>
        <end position="293"/>
    </location>
</feature>
<feature type="region of interest" description="Disordered" evidence="1">
    <location>
        <begin position="487"/>
        <end position="510"/>
    </location>
</feature>